<keyword evidence="2" id="KW-0808">Transferase</keyword>
<dbReference type="GO" id="GO:0008168">
    <property type="term" value="F:methyltransferase activity"/>
    <property type="evidence" value="ECO:0007669"/>
    <property type="project" value="UniProtKB-KW"/>
</dbReference>
<protein>
    <submittedName>
        <fullName evidence="2">Methyltransferase, FkbM family</fullName>
    </submittedName>
</protein>
<evidence type="ECO:0000313" key="2">
    <source>
        <dbReference type="EMBL" id="SHH49200.1"/>
    </source>
</evidence>
<proteinExistence type="predicted"/>
<gene>
    <name evidence="2" type="ORF">SAMN05443248_4984</name>
</gene>
<dbReference type="EMBL" id="LT670817">
    <property type="protein sequence ID" value="SHH49200.1"/>
    <property type="molecule type" value="Genomic_DNA"/>
</dbReference>
<sequence>MLVSAIKTVTRRILPGGKNFRKLPFGPAAGCTMKLNFHHDLRLFLGLYEIETQRWFKALVQPGYRSFDVGGAGGYDALLLSKLSDGGRVMSFECEDDLFSEMQETFALNPYPIEAVKVFVCDIDDDKHMSLDSAAKKFFVPDFIKLDIEGAEASALRSAREIITQRKPNMIVEVHGLDIEQQCLSILKEYGYRPKIVDRQRVVSEARVIEHNRWLICEGRDGCAR</sequence>
<organism evidence="2 3">
    <name type="scientific">Bradyrhizobium erythrophlei</name>
    <dbReference type="NCBI Taxonomy" id="1437360"/>
    <lineage>
        <taxon>Bacteria</taxon>
        <taxon>Pseudomonadati</taxon>
        <taxon>Pseudomonadota</taxon>
        <taxon>Alphaproteobacteria</taxon>
        <taxon>Hyphomicrobiales</taxon>
        <taxon>Nitrobacteraceae</taxon>
        <taxon>Bradyrhizobium</taxon>
    </lineage>
</organism>
<dbReference type="Pfam" id="PF05050">
    <property type="entry name" value="Methyltransf_21"/>
    <property type="match status" value="1"/>
</dbReference>
<dbReference type="Gene3D" id="3.40.50.150">
    <property type="entry name" value="Vaccinia Virus protein VP39"/>
    <property type="match status" value="1"/>
</dbReference>
<dbReference type="InterPro" id="IPR029063">
    <property type="entry name" value="SAM-dependent_MTases_sf"/>
</dbReference>
<dbReference type="RefSeq" id="WP_172842633.1">
    <property type="nucleotide sequence ID" value="NZ_LT670817.1"/>
</dbReference>
<evidence type="ECO:0000313" key="3">
    <source>
        <dbReference type="Proteomes" id="UP000189796"/>
    </source>
</evidence>
<dbReference type="SUPFAM" id="SSF53335">
    <property type="entry name" value="S-adenosyl-L-methionine-dependent methyltransferases"/>
    <property type="match status" value="1"/>
</dbReference>
<evidence type="ECO:0000259" key="1">
    <source>
        <dbReference type="Pfam" id="PF05050"/>
    </source>
</evidence>
<dbReference type="GO" id="GO:0032259">
    <property type="term" value="P:methylation"/>
    <property type="evidence" value="ECO:0007669"/>
    <property type="project" value="UniProtKB-KW"/>
</dbReference>
<keyword evidence="2" id="KW-0489">Methyltransferase</keyword>
<name>A0A1M5TEX8_9BRAD</name>
<dbReference type="AlphaFoldDB" id="A0A1M5TEX8"/>
<dbReference type="InterPro" id="IPR006342">
    <property type="entry name" value="FkbM_mtfrase"/>
</dbReference>
<reference evidence="2 3" key="1">
    <citation type="submission" date="2016-11" db="EMBL/GenBank/DDBJ databases">
        <authorList>
            <person name="Jaros S."/>
            <person name="Januszkiewicz K."/>
            <person name="Wedrychowicz H."/>
        </authorList>
    </citation>
    <scope>NUCLEOTIDE SEQUENCE [LARGE SCALE GENOMIC DNA]</scope>
    <source>
        <strain evidence="2 3">GAS138</strain>
    </source>
</reference>
<feature type="domain" description="Methyltransferase FkbM" evidence="1">
    <location>
        <begin position="130"/>
        <end position="193"/>
    </location>
</feature>
<dbReference type="Proteomes" id="UP000189796">
    <property type="component" value="Chromosome I"/>
</dbReference>
<accession>A0A1M5TEX8</accession>